<evidence type="ECO:0000313" key="3">
    <source>
        <dbReference type="Proteomes" id="UP000231366"/>
    </source>
</evidence>
<dbReference type="InterPro" id="IPR011990">
    <property type="entry name" value="TPR-like_helical_dom_sf"/>
</dbReference>
<reference evidence="3" key="1">
    <citation type="submission" date="2017-09" db="EMBL/GenBank/DDBJ databases">
        <title>Depth-based differentiation of microbial function through sediment-hosted aquifers and enrichment of novel symbionts in the deep terrestrial subsurface.</title>
        <authorList>
            <person name="Probst A.J."/>
            <person name="Ladd B."/>
            <person name="Jarett J.K."/>
            <person name="Geller-Mcgrath D.E."/>
            <person name="Sieber C.M.K."/>
            <person name="Emerson J.B."/>
            <person name="Anantharaman K."/>
            <person name="Thomas B.C."/>
            <person name="Malmstrom R."/>
            <person name="Stieglmeier M."/>
            <person name="Klingl A."/>
            <person name="Woyke T."/>
            <person name="Ryan C.M."/>
            <person name="Banfield J.F."/>
        </authorList>
    </citation>
    <scope>NUCLEOTIDE SEQUENCE [LARGE SCALE GENOMIC DNA]</scope>
</reference>
<accession>A0A2M8AWF8</accession>
<feature type="transmembrane region" description="Helical" evidence="1">
    <location>
        <begin position="7"/>
        <end position="27"/>
    </location>
</feature>
<sequence>MRKSGFLKYVPAIAVILIAFVLKFGGFDYNPFHALRSEQIDRTFLTIISSDKVISETEINLLKQAIVLSPNNCGAYVSLGIAYLDFAFPETDEGKSYNPDFNNEKRVYDEMLAAEILDKLDFALSNCNQYTILIRLMKGNLYYLMGEPQSALEELKSLDLNEMDTDNSIYAYEIMSASYEDLNDPLNAALSLIFSLSEGHKSNAEKDLIKIEEINRYLHNTEISIIPNRGAGFGRYSVASIYDNQMKIFGVIDGTPSILVYLNVGNEGSIISSKVLDAGESVWGSVALDNEGNTHVAYLLGERYIIYANSKDDFTSKVIIDSHNTMPSILEQPNRVRLTSIQIVFDYQNQPHLIWSYGLGKLGYTVIKNDKADVPTIIANDSIFPDIKVSANGVVSIVYNNYENFPNPTTQVWYLEQQDGTWKQTIQISEAGMWAGSASIISDDNGNLHVFYITGTSSEDLALMHAIRDLQGNWLSPEIIGSGNHRPFLPGSSDGSPISFSGRTAPSVALLSGNRVAVIWRGTL</sequence>
<evidence type="ECO:0000256" key="1">
    <source>
        <dbReference type="SAM" id="Phobius"/>
    </source>
</evidence>
<dbReference type="EMBL" id="PFUI01000007">
    <property type="protein sequence ID" value="PJB30492.1"/>
    <property type="molecule type" value="Genomic_DNA"/>
</dbReference>
<keyword evidence="1" id="KW-0812">Transmembrane</keyword>
<dbReference type="Proteomes" id="UP000231366">
    <property type="component" value="Unassembled WGS sequence"/>
</dbReference>
<dbReference type="Gene3D" id="1.25.40.10">
    <property type="entry name" value="Tetratricopeptide repeat domain"/>
    <property type="match status" value="1"/>
</dbReference>
<keyword evidence="1" id="KW-1133">Transmembrane helix</keyword>
<keyword evidence="1" id="KW-0472">Membrane</keyword>
<feature type="non-terminal residue" evidence="2">
    <location>
        <position position="524"/>
    </location>
</feature>
<dbReference type="AlphaFoldDB" id="A0A2M8AWF8"/>
<gene>
    <name evidence="2" type="ORF">CO110_00220</name>
</gene>
<proteinExistence type="predicted"/>
<comment type="caution">
    <text evidence="2">The sequence shown here is derived from an EMBL/GenBank/DDBJ whole genome shotgun (WGS) entry which is preliminary data.</text>
</comment>
<evidence type="ECO:0000313" key="2">
    <source>
        <dbReference type="EMBL" id="PJB30492.1"/>
    </source>
</evidence>
<name>A0A2M8AWF8_9BACT</name>
<protein>
    <submittedName>
        <fullName evidence="2">Uncharacterized protein</fullName>
    </submittedName>
</protein>
<organism evidence="2 3">
    <name type="scientific">Candidatus Desantisbacteria bacterium CG_4_9_14_3_um_filter_40_11</name>
    <dbReference type="NCBI Taxonomy" id="1974546"/>
    <lineage>
        <taxon>Bacteria</taxon>
        <taxon>Candidatus Desantisiibacteriota</taxon>
    </lineage>
</organism>